<proteinExistence type="predicted"/>
<sequence>MVKVILLVYGIATTLFGLLTKDINYVIIGNIWMVGSLVKE</sequence>
<accession>A0A6J5LJT4</accession>
<protein>
    <submittedName>
        <fullName evidence="1">Uncharacterized protein</fullName>
    </submittedName>
</protein>
<name>A0A6J5LJT4_9CAUD</name>
<reference evidence="1" key="1">
    <citation type="submission" date="2020-04" db="EMBL/GenBank/DDBJ databases">
        <authorList>
            <person name="Chiriac C."/>
            <person name="Salcher M."/>
            <person name="Ghai R."/>
            <person name="Kavagutti S V."/>
        </authorList>
    </citation>
    <scope>NUCLEOTIDE SEQUENCE</scope>
</reference>
<evidence type="ECO:0000313" key="1">
    <source>
        <dbReference type="EMBL" id="CAB4133230.1"/>
    </source>
</evidence>
<dbReference type="EMBL" id="LR796270">
    <property type="protein sequence ID" value="CAB4133230.1"/>
    <property type="molecule type" value="Genomic_DNA"/>
</dbReference>
<gene>
    <name evidence="1" type="ORF">UFOVP250_78</name>
</gene>
<organism evidence="1">
    <name type="scientific">uncultured Caudovirales phage</name>
    <dbReference type="NCBI Taxonomy" id="2100421"/>
    <lineage>
        <taxon>Viruses</taxon>
        <taxon>Duplodnaviria</taxon>
        <taxon>Heunggongvirae</taxon>
        <taxon>Uroviricota</taxon>
        <taxon>Caudoviricetes</taxon>
        <taxon>Peduoviridae</taxon>
        <taxon>Maltschvirus</taxon>
        <taxon>Maltschvirus maltsch</taxon>
    </lineage>
</organism>